<dbReference type="Pfam" id="PF06985">
    <property type="entry name" value="HET"/>
    <property type="match status" value="1"/>
</dbReference>
<evidence type="ECO:0000256" key="1">
    <source>
        <dbReference type="SAM" id="MobiDB-lite"/>
    </source>
</evidence>
<comment type="caution">
    <text evidence="3">The sequence shown here is derived from an EMBL/GenBank/DDBJ whole genome shotgun (WGS) entry which is preliminary data.</text>
</comment>
<dbReference type="PANTHER" id="PTHR33112:SF10">
    <property type="entry name" value="TOL"/>
    <property type="match status" value="1"/>
</dbReference>
<dbReference type="PANTHER" id="PTHR33112">
    <property type="entry name" value="DOMAIN PROTEIN, PUTATIVE-RELATED"/>
    <property type="match status" value="1"/>
</dbReference>
<evidence type="ECO:0000313" key="4">
    <source>
        <dbReference type="Proteomes" id="UP001390339"/>
    </source>
</evidence>
<dbReference type="EMBL" id="JAPCWZ010000005">
    <property type="protein sequence ID" value="KAK8861921.1"/>
    <property type="molecule type" value="Genomic_DNA"/>
</dbReference>
<protein>
    <submittedName>
        <fullName evidence="3">Heterokaryon incompatibility protein-domain-containing protein</fullName>
    </submittedName>
</protein>
<reference evidence="3 4" key="1">
    <citation type="journal article" date="2024" name="IMA Fungus">
        <title>Apiospora arundinis, a panoply of carbohydrate-active enzymes and secondary metabolites.</title>
        <authorList>
            <person name="Sorensen T."/>
            <person name="Petersen C."/>
            <person name="Muurmann A.T."/>
            <person name="Christiansen J.V."/>
            <person name="Brundto M.L."/>
            <person name="Overgaard C.K."/>
            <person name="Boysen A.T."/>
            <person name="Wollenberg R.D."/>
            <person name="Larsen T.O."/>
            <person name="Sorensen J.L."/>
            <person name="Nielsen K.L."/>
            <person name="Sondergaard T.E."/>
        </authorList>
    </citation>
    <scope>NUCLEOTIDE SEQUENCE [LARGE SCALE GENOMIC DNA]</scope>
    <source>
        <strain evidence="3 4">AAU 773</strain>
    </source>
</reference>
<organism evidence="3 4">
    <name type="scientific">Apiospora arundinis</name>
    <dbReference type="NCBI Taxonomy" id="335852"/>
    <lineage>
        <taxon>Eukaryota</taxon>
        <taxon>Fungi</taxon>
        <taxon>Dikarya</taxon>
        <taxon>Ascomycota</taxon>
        <taxon>Pezizomycotina</taxon>
        <taxon>Sordariomycetes</taxon>
        <taxon>Xylariomycetidae</taxon>
        <taxon>Amphisphaeriales</taxon>
        <taxon>Apiosporaceae</taxon>
        <taxon>Apiospora</taxon>
    </lineage>
</organism>
<name>A0ABR2IEZ8_9PEZI</name>
<dbReference type="InterPro" id="IPR010730">
    <property type="entry name" value="HET"/>
</dbReference>
<feature type="domain" description="Heterokaryon incompatibility" evidence="2">
    <location>
        <begin position="193"/>
        <end position="344"/>
    </location>
</feature>
<feature type="compositionally biased region" description="Low complexity" evidence="1">
    <location>
        <begin position="514"/>
        <end position="523"/>
    </location>
</feature>
<sequence length="642" mass="71418">MDLCKDCRILWAQVLLEARTGSTDTRVGASVDGAWLNARGCPLCNYIHLGVAEALSQQRHLSEADCYVRFYLHVDDASRLAAIELVVINDDETWVMDPIKMTVWASQGTPAAGSGIISTAPPLVSDSTQEAMGLYSTWLEGCRLKHKACMKTISGKIVDEEMGPELPTRVLDVGDQATKSIVLLESKGQCANYCALSYCWGPQNAQTFLTTKETLQDRLRGIDFDLLPRTFQDAVQIARSLGIRYLWIDGLCIIQGDKEDWEYEAGRMGAVYEQASLVIAASGSASAQEGCFVVEPRETTPLDLPYFTETGLIQGCVHTSFDYSRTNRSPFDGPLQKRGWALQEAHFARRSIHLMPGGPTWICKESQLDEKFLETELKLNKGWDHVLENYSRRKLTYKSDRLIALQGYAAELLKITKGDIYNRGAFLSGLPGQLLWVVDQSVSESEDIQEIPSWAWASSGAPKTFATNHSQLLPIVGGRQIRIQASGALLIEGRITECHLGDDYDDETSDYTDDSSGLNSSSGGVQGMRDFISTWTSQPMFGLANTNDPQSKSFRGLAVFDREHRGSIYFLPLMGTMLWGHLIFTLDARVPLAPITNYEDYIGLLLVKSCSQNATYRRVGVGFVRMTPQYFHELLSEEIRIT</sequence>
<feature type="region of interest" description="Disordered" evidence="1">
    <location>
        <begin position="506"/>
        <end position="525"/>
    </location>
</feature>
<accession>A0ABR2IEZ8</accession>
<dbReference type="Proteomes" id="UP001390339">
    <property type="component" value="Unassembled WGS sequence"/>
</dbReference>
<proteinExistence type="predicted"/>
<evidence type="ECO:0000313" key="3">
    <source>
        <dbReference type="EMBL" id="KAK8861921.1"/>
    </source>
</evidence>
<gene>
    <name evidence="3" type="ORF">PGQ11_008156</name>
</gene>
<keyword evidence="4" id="KW-1185">Reference proteome</keyword>
<evidence type="ECO:0000259" key="2">
    <source>
        <dbReference type="Pfam" id="PF06985"/>
    </source>
</evidence>